<evidence type="ECO:0000313" key="2">
    <source>
        <dbReference type="Proteomes" id="UP001169242"/>
    </source>
</evidence>
<sequence>MEQFQCQSCGYDMTGIERYASTLNSTFYPGVDTTFMDVAGLYNSQINNSVRCPNCGQVGQWIKHY</sequence>
<dbReference type="Proteomes" id="UP001169242">
    <property type="component" value="Unassembled WGS sequence"/>
</dbReference>
<evidence type="ECO:0000313" key="1">
    <source>
        <dbReference type="EMBL" id="MDA3730549.1"/>
    </source>
</evidence>
<accession>A0AA42IZN8</accession>
<dbReference type="RefSeq" id="WP_053982412.1">
    <property type="nucleotide sequence ID" value="NZ_JAQIFT010000014.1"/>
</dbReference>
<protein>
    <submittedName>
        <fullName evidence="1">Uncharacterized protein</fullName>
    </submittedName>
</protein>
<dbReference type="AlphaFoldDB" id="A0AA42IZN8"/>
<dbReference type="EMBL" id="JAQIFT010000014">
    <property type="protein sequence ID" value="MDA3730549.1"/>
    <property type="molecule type" value="Genomic_DNA"/>
</dbReference>
<name>A0AA42IZN8_9FIRM</name>
<proteinExistence type="predicted"/>
<reference evidence="1" key="1">
    <citation type="journal article" date="2023" name="Int. J. Syst. Evol. Microbiol.">
        <title>&lt;i&gt;Holtiella tumoricola&lt;/i&gt; gen. nov. sp. nov., isolated from a human clinical sample.</title>
        <authorList>
            <person name="Allen-Vercoe E."/>
            <person name="Daigneault M.C."/>
            <person name="Vancuren S.J."/>
            <person name="Cochrane K."/>
            <person name="O'Neal L.L."/>
            <person name="Sankaranarayanan K."/>
            <person name="Lawson P.A."/>
        </authorList>
    </citation>
    <scope>NUCLEOTIDE SEQUENCE</scope>
    <source>
        <strain evidence="1">CC70A</strain>
    </source>
</reference>
<comment type="caution">
    <text evidence="1">The sequence shown here is derived from an EMBL/GenBank/DDBJ whole genome shotgun (WGS) entry which is preliminary data.</text>
</comment>
<organism evidence="1 2">
    <name type="scientific">Holtiella tumoricola</name>
    <dbReference type="NCBI Taxonomy" id="3018743"/>
    <lineage>
        <taxon>Bacteria</taxon>
        <taxon>Bacillati</taxon>
        <taxon>Bacillota</taxon>
        <taxon>Clostridia</taxon>
        <taxon>Lachnospirales</taxon>
        <taxon>Cellulosilyticaceae</taxon>
        <taxon>Holtiella</taxon>
    </lineage>
</organism>
<keyword evidence="2" id="KW-1185">Reference proteome</keyword>
<gene>
    <name evidence="1" type="ORF">PBV87_03390</name>
</gene>